<evidence type="ECO:0000313" key="2">
    <source>
        <dbReference type="Ensembl" id="ENSSPUP00000024822.1"/>
    </source>
</evidence>
<dbReference type="PANTHER" id="PTHR28646:SF1">
    <property type="entry name" value="TRANSMEMBRANE PROTEIN 201"/>
    <property type="match status" value="1"/>
</dbReference>
<organism evidence="2 3">
    <name type="scientific">Sphenodon punctatus</name>
    <name type="common">Tuatara</name>
    <name type="synonym">Hatteria punctata</name>
    <dbReference type="NCBI Taxonomy" id="8508"/>
    <lineage>
        <taxon>Eukaryota</taxon>
        <taxon>Metazoa</taxon>
        <taxon>Chordata</taxon>
        <taxon>Craniata</taxon>
        <taxon>Vertebrata</taxon>
        <taxon>Euteleostomi</taxon>
        <taxon>Lepidosauria</taxon>
        <taxon>Sphenodontia</taxon>
        <taxon>Sphenodontidae</taxon>
        <taxon>Sphenodon</taxon>
    </lineage>
</organism>
<feature type="compositionally biased region" description="Low complexity" evidence="1">
    <location>
        <begin position="11"/>
        <end position="22"/>
    </location>
</feature>
<feature type="region of interest" description="Disordered" evidence="1">
    <location>
        <begin position="1"/>
        <end position="25"/>
    </location>
</feature>
<proteinExistence type="predicted"/>
<dbReference type="PANTHER" id="PTHR28646">
    <property type="entry name" value="TRANSMEMBRANE PROTEIN 201"/>
    <property type="match status" value="1"/>
</dbReference>
<feature type="compositionally biased region" description="Polar residues" evidence="1">
    <location>
        <begin position="111"/>
        <end position="123"/>
    </location>
</feature>
<dbReference type="Ensembl" id="ENSSPUT00000026497.1">
    <property type="protein sequence ID" value="ENSSPUP00000024822.1"/>
    <property type="gene ID" value="ENSSPUG00000019033.1"/>
</dbReference>
<name>A0A8D0HVZ0_SPHPU</name>
<dbReference type="GO" id="GO:0005521">
    <property type="term" value="F:lamin binding"/>
    <property type="evidence" value="ECO:0007669"/>
    <property type="project" value="TreeGrafter"/>
</dbReference>
<feature type="region of interest" description="Disordered" evidence="1">
    <location>
        <begin position="103"/>
        <end position="133"/>
    </location>
</feature>
<protein>
    <submittedName>
        <fullName evidence="2">Uncharacterized protein</fullName>
    </submittedName>
</protein>
<accession>A0A8D0HVZ0</accession>
<dbReference type="GO" id="GO:0051015">
    <property type="term" value="F:actin filament binding"/>
    <property type="evidence" value="ECO:0007669"/>
    <property type="project" value="TreeGrafter"/>
</dbReference>
<evidence type="ECO:0000256" key="1">
    <source>
        <dbReference type="SAM" id="MobiDB-lite"/>
    </source>
</evidence>
<dbReference type="Proteomes" id="UP000694392">
    <property type="component" value="Unplaced"/>
</dbReference>
<dbReference type="GO" id="GO:0030473">
    <property type="term" value="P:nuclear migration along microtubule"/>
    <property type="evidence" value="ECO:0007669"/>
    <property type="project" value="TreeGrafter"/>
</dbReference>
<reference evidence="2" key="2">
    <citation type="submission" date="2025-09" db="UniProtKB">
        <authorList>
            <consortium name="Ensembl"/>
        </authorList>
    </citation>
    <scope>IDENTIFICATION</scope>
</reference>
<feature type="compositionally biased region" description="Polar residues" evidence="1">
    <location>
        <begin position="1"/>
        <end position="10"/>
    </location>
</feature>
<reference evidence="2" key="1">
    <citation type="submission" date="2025-08" db="UniProtKB">
        <authorList>
            <consortium name="Ensembl"/>
        </authorList>
    </citation>
    <scope>IDENTIFICATION</scope>
</reference>
<sequence>ASSPIPSQAPSVAESVTSSSGSLRYRRPLISPARLNLKGQKLLLFPSQSDVLHTPTSLNEHPHADSNIFAAELSPFPKKNLRERGMPDMRSVIEGGSIYSERSIKKEDNSSHSSTCVVDTTTKGEGLAGWRGR</sequence>
<evidence type="ECO:0000313" key="3">
    <source>
        <dbReference type="Proteomes" id="UP000694392"/>
    </source>
</evidence>
<dbReference type="InterPro" id="IPR040041">
    <property type="entry name" value="TMEM201"/>
</dbReference>
<dbReference type="GO" id="GO:0031965">
    <property type="term" value="C:nuclear membrane"/>
    <property type="evidence" value="ECO:0007669"/>
    <property type="project" value="TreeGrafter"/>
</dbReference>
<dbReference type="AlphaFoldDB" id="A0A8D0HVZ0"/>
<keyword evidence="3" id="KW-1185">Reference proteome</keyword>